<feature type="region of interest" description="Disordered" evidence="2">
    <location>
        <begin position="512"/>
        <end position="538"/>
    </location>
</feature>
<proteinExistence type="predicted"/>
<feature type="region of interest" description="Disordered" evidence="2">
    <location>
        <begin position="65"/>
        <end position="134"/>
    </location>
</feature>
<feature type="compositionally biased region" description="Low complexity" evidence="2">
    <location>
        <begin position="67"/>
        <end position="78"/>
    </location>
</feature>
<keyword evidence="4" id="KW-1185">Reference proteome</keyword>
<evidence type="ECO:0000313" key="4">
    <source>
        <dbReference type="Proteomes" id="UP000193067"/>
    </source>
</evidence>
<protein>
    <submittedName>
        <fullName evidence="3">Uncharacterized protein</fullName>
    </submittedName>
</protein>
<feature type="compositionally biased region" description="Basic and acidic residues" evidence="2">
    <location>
        <begin position="625"/>
        <end position="639"/>
    </location>
</feature>
<feature type="compositionally biased region" description="Polar residues" evidence="2">
    <location>
        <begin position="673"/>
        <end position="688"/>
    </location>
</feature>
<feature type="compositionally biased region" description="Low complexity" evidence="2">
    <location>
        <begin position="512"/>
        <end position="537"/>
    </location>
</feature>
<evidence type="ECO:0000256" key="2">
    <source>
        <dbReference type="SAM" id="MobiDB-lite"/>
    </source>
</evidence>
<name>A0A1Y2J6Y6_TRAC3</name>
<keyword evidence="1" id="KW-0175">Coiled coil</keyword>
<dbReference type="OrthoDB" id="6105938at2759"/>
<reference evidence="3 4" key="1">
    <citation type="journal article" date="2015" name="Biotechnol. Biofuels">
        <title>Enhanced degradation of softwood versus hardwood by the white-rot fungus Pycnoporus coccineus.</title>
        <authorList>
            <person name="Couturier M."/>
            <person name="Navarro D."/>
            <person name="Chevret D."/>
            <person name="Henrissat B."/>
            <person name="Piumi F."/>
            <person name="Ruiz-Duenas F.J."/>
            <person name="Martinez A.T."/>
            <person name="Grigoriev I.V."/>
            <person name="Riley R."/>
            <person name="Lipzen A."/>
            <person name="Berrin J.G."/>
            <person name="Master E.R."/>
            <person name="Rosso M.N."/>
        </authorList>
    </citation>
    <scope>NUCLEOTIDE SEQUENCE [LARGE SCALE GENOMIC DNA]</scope>
    <source>
        <strain evidence="3 4">BRFM310</strain>
    </source>
</reference>
<evidence type="ECO:0000256" key="1">
    <source>
        <dbReference type="SAM" id="Coils"/>
    </source>
</evidence>
<feature type="region of interest" description="Disordered" evidence="2">
    <location>
        <begin position="398"/>
        <end position="441"/>
    </location>
</feature>
<dbReference type="STRING" id="1353009.A0A1Y2J6Y6"/>
<gene>
    <name evidence="3" type="ORF">PYCCODRAFT_377010</name>
</gene>
<feature type="compositionally biased region" description="Low complexity" evidence="2">
    <location>
        <begin position="660"/>
        <end position="669"/>
    </location>
</feature>
<feature type="region of interest" description="Disordered" evidence="2">
    <location>
        <begin position="210"/>
        <end position="244"/>
    </location>
</feature>
<dbReference type="AlphaFoldDB" id="A0A1Y2J6Y6"/>
<organism evidence="3 4">
    <name type="scientific">Trametes coccinea (strain BRFM310)</name>
    <name type="common">Pycnoporus coccineus</name>
    <dbReference type="NCBI Taxonomy" id="1353009"/>
    <lineage>
        <taxon>Eukaryota</taxon>
        <taxon>Fungi</taxon>
        <taxon>Dikarya</taxon>
        <taxon>Basidiomycota</taxon>
        <taxon>Agaricomycotina</taxon>
        <taxon>Agaricomycetes</taxon>
        <taxon>Polyporales</taxon>
        <taxon>Polyporaceae</taxon>
        <taxon>Trametes</taxon>
    </lineage>
</organism>
<evidence type="ECO:0000313" key="3">
    <source>
        <dbReference type="EMBL" id="OSD08002.1"/>
    </source>
</evidence>
<accession>A0A1Y2J6Y6</accession>
<feature type="compositionally biased region" description="Low complexity" evidence="2">
    <location>
        <begin position="643"/>
        <end position="652"/>
    </location>
</feature>
<dbReference type="Proteomes" id="UP000193067">
    <property type="component" value="Unassembled WGS sequence"/>
</dbReference>
<feature type="region of interest" description="Disordered" evidence="2">
    <location>
        <begin position="553"/>
        <end position="706"/>
    </location>
</feature>
<feature type="coiled-coil region" evidence="1">
    <location>
        <begin position="6"/>
        <end position="33"/>
    </location>
</feature>
<sequence length="770" mass="81038">MSALIEQNLVRAKTQAEEEAERLRREVERLTAQLKRYTHPSNPLPRPPEVNPVIRQTLAILPPPLGAAPSAAAPTGLADRTSPRDATRTHGSTSLRFADSAATEGERPGDSVTSPPETLRRENRRRPHLIIPGATAAQKVLPEDIDMTPRAAAGGTPRLLGMYAGDDWPYDYPDPRPVRGGPIWFPTDPNLIPPGIPNVVTYHPPSARDAGTTVASVTGNPAPEAAGPSMTGGQPTGPPPIPTASIPHMSSSARMPIDSAAKPIVGRSTMDWRSGNGPEGGRCVLVHHPELGNRWIPKEKVHHLPRRLMGTESNYPYVVVTEPDAIDREPGQPRRSPGPNPLQLTGLPINASAGPSSRVIPPQEENALLSAAGEGSALLNGHPETTARPAVGTAIGDVSHFSNSSHPGPSGLYGTMRRSTSDMPATQLGLDPGPSTSAHPAVNGYLAAESLPDLSPAPSWGTVNTSEPSSLSLGIANFSNNPQPADSMEQLGLANFSDEPIGFGFVGARDSPLSSISHSRRPSVASSSVHSRGGSTRQVVTGLQDLEAINRSLSDIAQPSQPDRRSSRSSASSRHSRHSSLSGPEPGSIIGPRTGLALYSSRPATQHSSSGPSPVIPSPLAQARSESRALTRERVESSRTHGRSASSLSLHRSISERPPRTATTAAAPPVNLSPASWSVNPSDTQPSGSRGPYAESHPRTSQDSIPRSLAAVEGIGGISGSLMLSFEAPSTSAAVDREGREAAGIHAPRPVNSRRSSSFFRVTFNRSSDR</sequence>
<feature type="region of interest" description="Disordered" evidence="2">
    <location>
        <begin position="325"/>
        <end position="360"/>
    </location>
</feature>
<dbReference type="EMBL" id="KZ084087">
    <property type="protein sequence ID" value="OSD08002.1"/>
    <property type="molecule type" value="Genomic_DNA"/>
</dbReference>